<dbReference type="InterPro" id="IPR001789">
    <property type="entry name" value="Sig_transdc_resp-reg_receiver"/>
</dbReference>
<dbReference type="OrthoDB" id="10266508at2759"/>
<feature type="domain" description="Histidine kinase" evidence="9">
    <location>
        <begin position="330"/>
        <end position="567"/>
    </location>
</feature>
<dbReference type="SMART" id="SM00448">
    <property type="entry name" value="REC"/>
    <property type="match status" value="1"/>
</dbReference>
<keyword evidence="12" id="KW-1185">Reference proteome</keyword>
<proteinExistence type="predicted"/>
<dbReference type="PANTHER" id="PTHR43047:SF72">
    <property type="entry name" value="OSMOSENSING HISTIDINE PROTEIN KINASE SLN1"/>
    <property type="match status" value="1"/>
</dbReference>
<accession>A0A2R5GI66</accession>
<comment type="caution">
    <text evidence="11">The sequence shown here is derived from an EMBL/GenBank/DDBJ whole genome shotgun (WGS) entry which is preliminary data.</text>
</comment>
<keyword evidence="4 11" id="KW-0418">Kinase</keyword>
<dbReference type="InterPro" id="IPR003594">
    <property type="entry name" value="HATPase_dom"/>
</dbReference>
<keyword evidence="3" id="KW-0808">Transferase</keyword>
<dbReference type="SUPFAM" id="SSF55874">
    <property type="entry name" value="ATPase domain of HSP90 chaperone/DNA topoisomerase II/histidine kinase"/>
    <property type="match status" value="1"/>
</dbReference>
<dbReference type="SUPFAM" id="SSF52172">
    <property type="entry name" value="CheY-like"/>
    <property type="match status" value="1"/>
</dbReference>
<dbReference type="Pfam" id="PF02518">
    <property type="entry name" value="HATPase_c"/>
    <property type="match status" value="1"/>
</dbReference>
<dbReference type="Gene3D" id="3.30.565.10">
    <property type="entry name" value="Histidine kinase-like ATPase, C-terminal domain"/>
    <property type="match status" value="1"/>
</dbReference>
<keyword evidence="5" id="KW-0597">Phosphoprotein</keyword>
<feature type="region of interest" description="Disordered" evidence="7">
    <location>
        <begin position="756"/>
        <end position="789"/>
    </location>
</feature>
<dbReference type="PROSITE" id="PS50110">
    <property type="entry name" value="RESPONSE_REGULATORY"/>
    <property type="match status" value="1"/>
</dbReference>
<reference evidence="11 12" key="1">
    <citation type="submission" date="2017-12" db="EMBL/GenBank/DDBJ databases">
        <title>Sequencing, de novo assembly and annotation of complete genome of a new Thraustochytrid species, strain FCC1311.</title>
        <authorList>
            <person name="Sedici K."/>
            <person name="Godart F."/>
            <person name="Aiese Cigliano R."/>
            <person name="Sanseverino W."/>
            <person name="Barakat M."/>
            <person name="Ortet P."/>
            <person name="Marechal E."/>
            <person name="Cagnac O."/>
            <person name="Amato A."/>
        </authorList>
    </citation>
    <scope>NUCLEOTIDE SEQUENCE [LARGE SCALE GENOMIC DNA]</scope>
</reference>
<dbReference type="InterPro" id="IPR005467">
    <property type="entry name" value="His_kinase_dom"/>
</dbReference>
<feature type="transmembrane region" description="Helical" evidence="8">
    <location>
        <begin position="211"/>
        <end position="234"/>
    </location>
</feature>
<feature type="compositionally biased region" description="Polar residues" evidence="7">
    <location>
        <begin position="762"/>
        <end position="779"/>
    </location>
</feature>
<keyword evidence="6" id="KW-0175">Coiled coil</keyword>
<dbReference type="InterPro" id="IPR036890">
    <property type="entry name" value="HATPase_C_sf"/>
</dbReference>
<evidence type="ECO:0000259" key="9">
    <source>
        <dbReference type="PROSITE" id="PS50109"/>
    </source>
</evidence>
<feature type="transmembrane region" description="Helical" evidence="8">
    <location>
        <begin position="116"/>
        <end position="138"/>
    </location>
</feature>
<dbReference type="PANTHER" id="PTHR43047">
    <property type="entry name" value="TWO-COMPONENT HISTIDINE PROTEIN KINASE"/>
    <property type="match status" value="1"/>
</dbReference>
<evidence type="ECO:0000256" key="3">
    <source>
        <dbReference type="ARBA" id="ARBA00022679"/>
    </source>
</evidence>
<dbReference type="GO" id="GO:0009927">
    <property type="term" value="F:histidine phosphotransfer kinase activity"/>
    <property type="evidence" value="ECO:0007669"/>
    <property type="project" value="TreeGrafter"/>
</dbReference>
<evidence type="ECO:0000259" key="10">
    <source>
        <dbReference type="PROSITE" id="PS50110"/>
    </source>
</evidence>
<dbReference type="SMART" id="SM00387">
    <property type="entry name" value="HATPase_c"/>
    <property type="match status" value="1"/>
</dbReference>
<dbReference type="EC" id="2.7.13.3" evidence="2"/>
<sequence>MDGLEGDPLVPRQTQEWSQYVSVEDVKAVLLGCLVPLVLREVGARFVQKRLEVLARRRPPWFVTLQAGLALVTSTGRFHEKLLAGAPQRVDAALGLVSKYRRHPVYMAELHQTRAMAGWSFMLLLTFIFLVASPALYFPSPDVTTYAKKTVIFACIGFLQSLLTQIQDDFSIWLASWPDFLRASIAVEAFSHSNAPGNAGVFFTIAMCRQLYMALYFESFSAFFLYSLGFLAIPMLRSEWFWHREVGFPLSMLAISIGLVLPAMQERVLRLEAKVEEYERERIFQENIDELERVQIEHEADIKRRHASYIEALQNKHKESTQKLHMVLSYTAHEYRNHFFQARGALEDLQCVAEGAVTSDELVASIMDAAKTLGRAHSMIQSLFDDVLQMHRLETAGEVDWRGSARPFCVGVDLFERARDYGKESVRRNIDLDFEASAHGSLNVEIMGNPEKFMQVVTNIISNAVKFTTSGAIRLHVSCSPVPDSSSDMELVFSVSDTGCGMTEDKLGKLFQPFAQARSADEFGYGGSGLGLYFARNIMRAYPHGALEVRSQRGHGTTFTGRARLPLNPNATTCLSPETAENTEKSMEPVLKAASQFDAKVKHPPASKHPDWKEANVLIVDDSPVNRALLRRMLTRRCGPRTAFYEAPNGQEAVKLASTKGKNISVILMDRHMPIMDGIEATKRIREFDKSSLIIAVTGNADDETQSSFLSAGCDCVWHKGSTIESLFALVHQARKNKSSRIQVIKEIPVADSLDNAEQRTVGLSNESPTTSESQSLSDQEACARGEDR</sequence>
<evidence type="ECO:0000256" key="2">
    <source>
        <dbReference type="ARBA" id="ARBA00012438"/>
    </source>
</evidence>
<feature type="transmembrane region" description="Helical" evidence="8">
    <location>
        <begin position="246"/>
        <end position="264"/>
    </location>
</feature>
<dbReference type="InParanoid" id="A0A2R5GI66"/>
<organism evidence="11 12">
    <name type="scientific">Hondaea fermentalgiana</name>
    <dbReference type="NCBI Taxonomy" id="2315210"/>
    <lineage>
        <taxon>Eukaryota</taxon>
        <taxon>Sar</taxon>
        <taxon>Stramenopiles</taxon>
        <taxon>Bigyra</taxon>
        <taxon>Labyrinthulomycetes</taxon>
        <taxon>Thraustochytrida</taxon>
        <taxon>Thraustochytriidae</taxon>
        <taxon>Hondaea</taxon>
    </lineage>
</organism>
<protein>
    <recommendedName>
        <fullName evidence="2">histidine kinase</fullName>
        <ecNumber evidence="2">2.7.13.3</ecNumber>
    </recommendedName>
</protein>
<gene>
    <name evidence="11" type="ORF">FCC1311_042042</name>
</gene>
<dbReference type="Gene3D" id="3.40.50.2300">
    <property type="match status" value="1"/>
</dbReference>
<evidence type="ECO:0000313" key="11">
    <source>
        <dbReference type="EMBL" id="GBG27981.1"/>
    </source>
</evidence>
<evidence type="ECO:0000256" key="4">
    <source>
        <dbReference type="ARBA" id="ARBA00022777"/>
    </source>
</evidence>
<evidence type="ECO:0000256" key="6">
    <source>
        <dbReference type="SAM" id="Coils"/>
    </source>
</evidence>
<evidence type="ECO:0000256" key="8">
    <source>
        <dbReference type="SAM" id="Phobius"/>
    </source>
</evidence>
<dbReference type="CDD" id="cd17546">
    <property type="entry name" value="REC_hyHK_CKI1_RcsC-like"/>
    <property type="match status" value="1"/>
</dbReference>
<name>A0A2R5GI66_9STRA</name>
<dbReference type="GO" id="GO:0000155">
    <property type="term" value="F:phosphorelay sensor kinase activity"/>
    <property type="evidence" value="ECO:0007669"/>
    <property type="project" value="TreeGrafter"/>
</dbReference>
<dbReference type="EMBL" id="BEYU01000038">
    <property type="protein sequence ID" value="GBG27981.1"/>
    <property type="molecule type" value="Genomic_DNA"/>
</dbReference>
<dbReference type="GO" id="GO:0005886">
    <property type="term" value="C:plasma membrane"/>
    <property type="evidence" value="ECO:0007669"/>
    <property type="project" value="TreeGrafter"/>
</dbReference>
<dbReference type="Pfam" id="PF00072">
    <property type="entry name" value="Response_reg"/>
    <property type="match status" value="1"/>
</dbReference>
<evidence type="ECO:0000256" key="5">
    <source>
        <dbReference type="PROSITE-ProRule" id="PRU00169"/>
    </source>
</evidence>
<feature type="transmembrane region" description="Helical" evidence="8">
    <location>
        <begin position="150"/>
        <end position="167"/>
    </location>
</feature>
<dbReference type="InterPro" id="IPR004358">
    <property type="entry name" value="Sig_transdc_His_kin-like_C"/>
</dbReference>
<dbReference type="PROSITE" id="PS50109">
    <property type="entry name" value="HIS_KIN"/>
    <property type="match status" value="1"/>
</dbReference>
<feature type="domain" description="Response regulatory" evidence="10">
    <location>
        <begin position="616"/>
        <end position="735"/>
    </location>
</feature>
<keyword evidence="8" id="KW-0812">Transmembrane</keyword>
<feature type="modified residue" description="4-aspartylphosphate" evidence="5">
    <location>
        <position position="670"/>
    </location>
</feature>
<keyword evidence="8" id="KW-1133">Transmembrane helix</keyword>
<evidence type="ECO:0000256" key="1">
    <source>
        <dbReference type="ARBA" id="ARBA00000085"/>
    </source>
</evidence>
<evidence type="ECO:0000313" key="12">
    <source>
        <dbReference type="Proteomes" id="UP000241890"/>
    </source>
</evidence>
<dbReference type="InterPro" id="IPR011006">
    <property type="entry name" value="CheY-like_superfamily"/>
</dbReference>
<dbReference type="Proteomes" id="UP000241890">
    <property type="component" value="Unassembled WGS sequence"/>
</dbReference>
<dbReference type="AlphaFoldDB" id="A0A2R5GI66"/>
<comment type="catalytic activity">
    <reaction evidence="1">
        <text>ATP + protein L-histidine = ADP + protein N-phospho-L-histidine.</text>
        <dbReference type="EC" id="2.7.13.3"/>
    </reaction>
</comment>
<feature type="coiled-coil region" evidence="6">
    <location>
        <begin position="261"/>
        <end position="288"/>
    </location>
</feature>
<dbReference type="PRINTS" id="PR00344">
    <property type="entry name" value="BCTRLSENSOR"/>
</dbReference>
<evidence type="ECO:0000256" key="7">
    <source>
        <dbReference type="SAM" id="MobiDB-lite"/>
    </source>
</evidence>
<keyword evidence="8" id="KW-0472">Membrane</keyword>